<proteinExistence type="predicted"/>
<name>A0ABD3NCY2_9STRA</name>
<keyword evidence="1" id="KW-0040">ANK repeat</keyword>
<dbReference type="SMART" id="SM00248">
    <property type="entry name" value="ANK"/>
    <property type="match status" value="1"/>
</dbReference>
<dbReference type="PROSITE" id="PS51698">
    <property type="entry name" value="U_BOX"/>
    <property type="match status" value="1"/>
</dbReference>
<feature type="domain" description="U-box" evidence="3">
    <location>
        <begin position="26"/>
        <end position="110"/>
    </location>
</feature>
<dbReference type="InterPro" id="IPR003613">
    <property type="entry name" value="Ubox_domain"/>
</dbReference>
<dbReference type="AlphaFoldDB" id="A0ABD3NCY2"/>
<dbReference type="InterPro" id="IPR052085">
    <property type="entry name" value="WD-SAM-U-box"/>
</dbReference>
<dbReference type="InterPro" id="IPR013083">
    <property type="entry name" value="Znf_RING/FYVE/PHD"/>
</dbReference>
<comment type="caution">
    <text evidence="4">The sequence shown here is derived from an EMBL/GenBank/DDBJ whole genome shotgun (WGS) entry which is preliminary data.</text>
</comment>
<organism evidence="4 5">
    <name type="scientific">Stephanodiscus triporus</name>
    <dbReference type="NCBI Taxonomy" id="2934178"/>
    <lineage>
        <taxon>Eukaryota</taxon>
        <taxon>Sar</taxon>
        <taxon>Stramenopiles</taxon>
        <taxon>Ochrophyta</taxon>
        <taxon>Bacillariophyta</taxon>
        <taxon>Coscinodiscophyceae</taxon>
        <taxon>Thalassiosirophycidae</taxon>
        <taxon>Stephanodiscales</taxon>
        <taxon>Stephanodiscaceae</taxon>
        <taxon>Stephanodiscus</taxon>
    </lineage>
</organism>
<feature type="region of interest" description="Disordered" evidence="2">
    <location>
        <begin position="1"/>
        <end position="20"/>
    </location>
</feature>
<reference evidence="4 5" key="1">
    <citation type="submission" date="2024-10" db="EMBL/GenBank/DDBJ databases">
        <title>Updated reference genomes for cyclostephanoid diatoms.</title>
        <authorList>
            <person name="Roberts W.R."/>
            <person name="Alverson A.J."/>
        </authorList>
    </citation>
    <scope>NUCLEOTIDE SEQUENCE [LARGE SCALE GENOMIC DNA]</scope>
    <source>
        <strain evidence="4 5">AJA276-08</strain>
    </source>
</reference>
<feature type="region of interest" description="Disordered" evidence="2">
    <location>
        <begin position="247"/>
        <end position="284"/>
    </location>
</feature>
<dbReference type="InterPro" id="IPR036770">
    <property type="entry name" value="Ankyrin_rpt-contain_sf"/>
</dbReference>
<evidence type="ECO:0000313" key="5">
    <source>
        <dbReference type="Proteomes" id="UP001530315"/>
    </source>
</evidence>
<dbReference type="InterPro" id="IPR002110">
    <property type="entry name" value="Ankyrin_rpt"/>
</dbReference>
<dbReference type="Pfam" id="PF04564">
    <property type="entry name" value="U-box"/>
    <property type="match status" value="1"/>
</dbReference>
<dbReference type="PANTHER" id="PTHR46573">
    <property type="entry name" value="WD REPEAT, SAM AND U-BOX DOMAIN-CONTAINING PROTEIN 1"/>
    <property type="match status" value="1"/>
</dbReference>
<dbReference type="PROSITE" id="PS50297">
    <property type="entry name" value="ANK_REP_REGION"/>
    <property type="match status" value="1"/>
</dbReference>
<evidence type="ECO:0000256" key="1">
    <source>
        <dbReference type="PROSITE-ProRule" id="PRU00023"/>
    </source>
</evidence>
<keyword evidence="5" id="KW-1185">Reference proteome</keyword>
<evidence type="ECO:0000313" key="4">
    <source>
        <dbReference type="EMBL" id="KAL3773911.1"/>
    </source>
</evidence>
<dbReference type="PANTHER" id="PTHR46573:SF1">
    <property type="entry name" value="WD REPEAT, SAM AND U-BOX DOMAIN-CONTAINING PROTEIN 1"/>
    <property type="match status" value="1"/>
</dbReference>
<feature type="compositionally biased region" description="Basic and acidic residues" evidence="2">
    <location>
        <begin position="247"/>
        <end position="266"/>
    </location>
</feature>
<dbReference type="CDD" id="cd16655">
    <property type="entry name" value="RING-Ubox_WDSUB1-like"/>
    <property type="match status" value="1"/>
</dbReference>
<dbReference type="Gene3D" id="1.25.40.20">
    <property type="entry name" value="Ankyrin repeat-containing domain"/>
    <property type="match status" value="1"/>
</dbReference>
<evidence type="ECO:0000259" key="3">
    <source>
        <dbReference type="PROSITE" id="PS51698"/>
    </source>
</evidence>
<dbReference type="SUPFAM" id="SSF48403">
    <property type="entry name" value="Ankyrin repeat"/>
    <property type="match status" value="1"/>
</dbReference>
<feature type="repeat" description="ANK" evidence="1">
    <location>
        <begin position="161"/>
        <end position="193"/>
    </location>
</feature>
<dbReference type="PROSITE" id="PS50088">
    <property type="entry name" value="ANK_REPEAT"/>
    <property type="match status" value="1"/>
</dbReference>
<gene>
    <name evidence="4" type="ORF">ACHAW5_006482</name>
</gene>
<evidence type="ECO:0000256" key="2">
    <source>
        <dbReference type="SAM" id="MobiDB-lite"/>
    </source>
</evidence>
<dbReference type="Gene3D" id="3.30.40.10">
    <property type="entry name" value="Zinc/RING finger domain, C3HC4 (zinc finger)"/>
    <property type="match status" value="1"/>
</dbReference>
<dbReference type="SUPFAM" id="SSF57850">
    <property type="entry name" value="RING/U-box"/>
    <property type="match status" value="1"/>
</dbReference>
<dbReference type="SMART" id="SM00504">
    <property type="entry name" value="Ubox"/>
    <property type="match status" value="1"/>
</dbReference>
<feature type="compositionally biased region" description="Gly residues" evidence="2">
    <location>
        <begin position="1"/>
        <end position="10"/>
    </location>
</feature>
<dbReference type="Proteomes" id="UP001530315">
    <property type="component" value="Unassembled WGS sequence"/>
</dbReference>
<sequence length="342" mass="37103">MRHPGDGPGHGHPPPSSLDAYLASIAPPRELICPITQELLRDPVVAEDGHTYERRSLETWFGMGRDRSPVTNSLLSPASPDASSSGSRGMVPNVAVASMANAHRERLGRELVGLCGRATGDDDAGRCDEGDRGVGSQRWLTGARIEGLLDAGADPDGRGEGSNTPLHLLIRSGNIRLANRLLDHDASVTLTNDAGMDCIAAAEEEFARRRRRQAAEESTSASTMIVSEWTEFIQELKKREALEKARSEARDLARSQANDEHRERQRTLAANARSNANDGNQRGLGRLEQGVGYFPSLATLQFQSAIPGPSPSVAEYENGEKERLNRILGGLSFLVLMYFLIS</sequence>
<accession>A0ABD3NCY2</accession>
<protein>
    <recommendedName>
        <fullName evidence="3">U-box domain-containing protein</fullName>
    </recommendedName>
</protein>
<dbReference type="EMBL" id="JALLAZ020001500">
    <property type="protein sequence ID" value="KAL3773911.1"/>
    <property type="molecule type" value="Genomic_DNA"/>
</dbReference>